<dbReference type="OrthoDB" id="241515at2"/>
<feature type="domain" description="Toprim" evidence="2">
    <location>
        <begin position="292"/>
        <end position="367"/>
    </location>
</feature>
<dbReference type="EMBL" id="CP036269">
    <property type="protein sequence ID" value="QDT41756.1"/>
    <property type="molecule type" value="Genomic_DNA"/>
</dbReference>
<reference evidence="3 4" key="1">
    <citation type="submission" date="2019-02" db="EMBL/GenBank/DDBJ databases">
        <title>Deep-cultivation of Planctomycetes and their phenomic and genomic characterization uncovers novel biology.</title>
        <authorList>
            <person name="Wiegand S."/>
            <person name="Jogler M."/>
            <person name="Boedeker C."/>
            <person name="Pinto D."/>
            <person name="Vollmers J."/>
            <person name="Rivas-Marin E."/>
            <person name="Kohn T."/>
            <person name="Peeters S.H."/>
            <person name="Heuer A."/>
            <person name="Rast P."/>
            <person name="Oberbeckmann S."/>
            <person name="Bunk B."/>
            <person name="Jeske O."/>
            <person name="Meyerdierks A."/>
            <person name="Storesund J.E."/>
            <person name="Kallscheuer N."/>
            <person name="Luecker S."/>
            <person name="Lage O.M."/>
            <person name="Pohl T."/>
            <person name="Merkel B.J."/>
            <person name="Hornburger P."/>
            <person name="Mueller R.-W."/>
            <person name="Bruemmer F."/>
            <person name="Labrenz M."/>
            <person name="Spormann A.M."/>
            <person name="Op den Camp H."/>
            <person name="Overmann J."/>
            <person name="Amann R."/>
            <person name="Jetten M.S.M."/>
            <person name="Mascher T."/>
            <person name="Medema M.H."/>
            <person name="Devos D.P."/>
            <person name="Kaster A.-K."/>
            <person name="Ovreas L."/>
            <person name="Rohde M."/>
            <person name="Galperin M.Y."/>
            <person name="Jogler C."/>
        </authorList>
    </citation>
    <scope>NUCLEOTIDE SEQUENCE [LARGE SCALE GENOMIC DNA]</scope>
    <source>
        <strain evidence="3 4">Pan241w</strain>
    </source>
</reference>
<dbReference type="Pfam" id="PF13155">
    <property type="entry name" value="Toprim_2"/>
    <property type="match status" value="1"/>
</dbReference>
<dbReference type="CDD" id="cd00188">
    <property type="entry name" value="TOPRIM"/>
    <property type="match status" value="1"/>
</dbReference>
<gene>
    <name evidence="3" type="ORF">Pan241w_18190</name>
</gene>
<evidence type="ECO:0000313" key="3">
    <source>
        <dbReference type="EMBL" id="QDT41756.1"/>
    </source>
</evidence>
<dbReference type="AlphaFoldDB" id="A0A517RD29"/>
<keyword evidence="4" id="KW-1185">Reference proteome</keyword>
<dbReference type="SUPFAM" id="SSF56731">
    <property type="entry name" value="DNA primase core"/>
    <property type="match status" value="1"/>
</dbReference>
<dbReference type="InterPro" id="IPR006171">
    <property type="entry name" value="TOPRIM_dom"/>
</dbReference>
<dbReference type="PANTHER" id="PTHR30313:SF2">
    <property type="entry name" value="DNA PRIMASE"/>
    <property type="match status" value="1"/>
</dbReference>
<dbReference type="RefSeq" id="WP_145213871.1">
    <property type="nucleotide sequence ID" value="NZ_CP036269.1"/>
</dbReference>
<evidence type="ECO:0000313" key="4">
    <source>
        <dbReference type="Proteomes" id="UP000317171"/>
    </source>
</evidence>
<evidence type="ECO:0000256" key="1">
    <source>
        <dbReference type="SAM" id="MobiDB-lite"/>
    </source>
</evidence>
<dbReference type="PANTHER" id="PTHR30313">
    <property type="entry name" value="DNA PRIMASE"/>
    <property type="match status" value="1"/>
</dbReference>
<protein>
    <submittedName>
        <fullName evidence="3">DNA primase</fullName>
    </submittedName>
</protein>
<accession>A0A517RD29</accession>
<proteinExistence type="predicted"/>
<dbReference type="InterPro" id="IPR050219">
    <property type="entry name" value="DnaG_primase"/>
</dbReference>
<dbReference type="SMART" id="SM00493">
    <property type="entry name" value="TOPRIM"/>
    <property type="match status" value="1"/>
</dbReference>
<sequence>MAQRNRGYIDVDSLQQELIAGGEIVERIASFYNVSLPALHQTQNETRMACIFACGKEQETGDRALSIKAKQDGAVFRCFQYGCTVRGNLLNLMYLMKHNSEPADGKLKGREFKEIASDLQALVAGRTPEPKAETPSTRQSPATESMDDESPLLNIPLKDSENERARELVNLDEQFITDVADMSPQAAAYVRKRPFMTSEFMEKFRCGYLPSNAKGLLRGHFVYGYPDADGKVLTWFGRNLNYEDQHKKWQLSGDSSKEPQKFKFVKGFHRGQELFGEPQFRELATPEQLQQIGIILVEGPNDVINLHTLGIPALAVCSNTVTETQTDKLASMANSIPGGHVSVMLDLDREGENGSKQTILELAKRCCVRLAWTTNLLDGQFRNRQPESVTAEDWDTMLLPALMHIS</sequence>
<feature type="region of interest" description="Disordered" evidence="1">
    <location>
        <begin position="123"/>
        <end position="154"/>
    </location>
</feature>
<organism evidence="3 4">
    <name type="scientific">Gimesia alba</name>
    <dbReference type="NCBI Taxonomy" id="2527973"/>
    <lineage>
        <taxon>Bacteria</taxon>
        <taxon>Pseudomonadati</taxon>
        <taxon>Planctomycetota</taxon>
        <taxon>Planctomycetia</taxon>
        <taxon>Planctomycetales</taxon>
        <taxon>Planctomycetaceae</taxon>
        <taxon>Gimesia</taxon>
    </lineage>
</organism>
<feature type="compositionally biased region" description="Polar residues" evidence="1">
    <location>
        <begin position="134"/>
        <end position="143"/>
    </location>
</feature>
<dbReference type="KEGG" id="gaz:Pan241w_18190"/>
<dbReference type="GO" id="GO:0005737">
    <property type="term" value="C:cytoplasm"/>
    <property type="evidence" value="ECO:0007669"/>
    <property type="project" value="TreeGrafter"/>
</dbReference>
<evidence type="ECO:0000259" key="2">
    <source>
        <dbReference type="SMART" id="SM00493"/>
    </source>
</evidence>
<dbReference type="Proteomes" id="UP000317171">
    <property type="component" value="Chromosome"/>
</dbReference>
<name>A0A517RD29_9PLAN</name>
<dbReference type="Gene3D" id="3.40.1360.10">
    <property type="match status" value="1"/>
</dbReference>
<dbReference type="GO" id="GO:0006269">
    <property type="term" value="P:DNA replication, synthesis of primer"/>
    <property type="evidence" value="ECO:0007669"/>
    <property type="project" value="TreeGrafter"/>
</dbReference>